<feature type="region of interest" description="Disordered" evidence="1">
    <location>
        <begin position="31"/>
        <end position="57"/>
    </location>
</feature>
<dbReference type="AlphaFoldDB" id="A0A813HYW9"/>
<dbReference type="OrthoDB" id="433223at2759"/>
<comment type="caution">
    <text evidence="2">The sequence shown here is derived from an EMBL/GenBank/DDBJ whole genome shotgun (WGS) entry which is preliminary data.</text>
</comment>
<organism evidence="2 3">
    <name type="scientific">Polarella glacialis</name>
    <name type="common">Dinoflagellate</name>
    <dbReference type="NCBI Taxonomy" id="89957"/>
    <lineage>
        <taxon>Eukaryota</taxon>
        <taxon>Sar</taxon>
        <taxon>Alveolata</taxon>
        <taxon>Dinophyceae</taxon>
        <taxon>Suessiales</taxon>
        <taxon>Suessiaceae</taxon>
        <taxon>Polarella</taxon>
    </lineage>
</organism>
<name>A0A813HYW9_POLGL</name>
<evidence type="ECO:0000313" key="2">
    <source>
        <dbReference type="EMBL" id="CAE8642934.1"/>
    </source>
</evidence>
<sequence>MPPAPCPPSVWAGRAAEEVLNLKERSHYVLEDPDYVPRPRRKRITGMQPPSTKPAGTAPLQSVAVQHLLPASPQARSPVACARSFSSASLKPLEPPALSSGSPFASSLGFLRREPSEFRLQRENLARSQALKLLRAVYRSCIEAMGLTFYNPPTWPPKTLKDPSVDLMPVRYLVSPLSQVAELPLHARVPPSKGSFIKKERSPASLPGSIQRQETIRKMKAFGRETLGGPYTVGQIYQEIEADICHRDAADVRALSGRLGSAALGPGTTRMRRKLPFAKPWLTFSGFGGPESWSASLGPLEPLEPLYRSSSSPALAVGG</sequence>
<dbReference type="Proteomes" id="UP000654075">
    <property type="component" value="Unassembled WGS sequence"/>
</dbReference>
<protein>
    <submittedName>
        <fullName evidence="2">Uncharacterized protein</fullName>
    </submittedName>
</protein>
<dbReference type="EMBL" id="CAJNNV010033228">
    <property type="protein sequence ID" value="CAE8642934.1"/>
    <property type="molecule type" value="Genomic_DNA"/>
</dbReference>
<reference evidence="2" key="1">
    <citation type="submission" date="2021-02" db="EMBL/GenBank/DDBJ databases">
        <authorList>
            <person name="Dougan E. K."/>
            <person name="Rhodes N."/>
            <person name="Thang M."/>
            <person name="Chan C."/>
        </authorList>
    </citation>
    <scope>NUCLEOTIDE SEQUENCE</scope>
</reference>
<keyword evidence="3" id="KW-1185">Reference proteome</keyword>
<proteinExistence type="predicted"/>
<accession>A0A813HYW9</accession>
<evidence type="ECO:0000313" key="3">
    <source>
        <dbReference type="Proteomes" id="UP000654075"/>
    </source>
</evidence>
<gene>
    <name evidence="2" type="ORF">PGLA1383_LOCUS57327</name>
</gene>
<evidence type="ECO:0000256" key="1">
    <source>
        <dbReference type="SAM" id="MobiDB-lite"/>
    </source>
</evidence>